<evidence type="ECO:0000313" key="2">
    <source>
        <dbReference type="Proteomes" id="UP001500604"/>
    </source>
</evidence>
<evidence type="ECO:0000313" key="1">
    <source>
        <dbReference type="EMBL" id="GAA4649064.1"/>
    </source>
</evidence>
<protein>
    <submittedName>
        <fullName evidence="1">Uncharacterized protein</fullName>
    </submittedName>
</protein>
<keyword evidence="2" id="KW-1185">Reference proteome</keyword>
<name>A0ABP8V0S9_9GAMM</name>
<gene>
    <name evidence="1" type="ORF">GCM10023116_13380</name>
</gene>
<accession>A0ABP8V0S9</accession>
<organism evidence="1 2">
    <name type="scientific">Kistimonas scapharcae</name>
    <dbReference type="NCBI Taxonomy" id="1036133"/>
    <lineage>
        <taxon>Bacteria</taxon>
        <taxon>Pseudomonadati</taxon>
        <taxon>Pseudomonadota</taxon>
        <taxon>Gammaproteobacteria</taxon>
        <taxon>Oceanospirillales</taxon>
        <taxon>Endozoicomonadaceae</taxon>
        <taxon>Kistimonas</taxon>
    </lineage>
</organism>
<dbReference type="RefSeq" id="WP_345194825.1">
    <property type="nucleotide sequence ID" value="NZ_BAABFL010000117.1"/>
</dbReference>
<comment type="caution">
    <text evidence="1">The sequence shown here is derived from an EMBL/GenBank/DDBJ whole genome shotgun (WGS) entry which is preliminary data.</text>
</comment>
<dbReference type="Proteomes" id="UP001500604">
    <property type="component" value="Unassembled WGS sequence"/>
</dbReference>
<sequence length="76" mass="8811">MTTSLWPLEWPCQICKDIRPDDKISVISTDVSSEHGWPEGTMRQNVKYCNDRPDCMEKAKVYRYDTANKKDTPESA</sequence>
<proteinExistence type="predicted"/>
<reference evidence="2" key="1">
    <citation type="journal article" date="2019" name="Int. J. Syst. Evol. Microbiol.">
        <title>The Global Catalogue of Microorganisms (GCM) 10K type strain sequencing project: providing services to taxonomists for standard genome sequencing and annotation.</title>
        <authorList>
            <consortium name="The Broad Institute Genomics Platform"/>
            <consortium name="The Broad Institute Genome Sequencing Center for Infectious Disease"/>
            <person name="Wu L."/>
            <person name="Ma J."/>
        </authorList>
    </citation>
    <scope>NUCLEOTIDE SEQUENCE [LARGE SCALE GENOMIC DNA]</scope>
    <source>
        <strain evidence="2">JCM 17805</strain>
    </source>
</reference>
<dbReference type="EMBL" id="BAABFL010000117">
    <property type="protein sequence ID" value="GAA4649064.1"/>
    <property type="molecule type" value="Genomic_DNA"/>
</dbReference>